<evidence type="ECO:0000313" key="11">
    <source>
        <dbReference type="Proteomes" id="UP000001420"/>
    </source>
</evidence>
<dbReference type="Gene3D" id="3.40.50.620">
    <property type="entry name" value="HUPs"/>
    <property type="match status" value="1"/>
</dbReference>
<dbReference type="Gene3D" id="2.170.220.10">
    <property type="match status" value="1"/>
</dbReference>
<gene>
    <name evidence="7 10" type="primary">metG</name>
    <name evidence="10" type="ordered locus">Pro_0970</name>
</gene>
<comment type="catalytic activity">
    <reaction evidence="7">
        <text>tRNA(Met) + L-methionine + ATP = L-methionyl-tRNA(Met) + AMP + diphosphate</text>
        <dbReference type="Rhea" id="RHEA:13481"/>
        <dbReference type="Rhea" id="RHEA-COMP:9667"/>
        <dbReference type="Rhea" id="RHEA-COMP:9698"/>
        <dbReference type="ChEBI" id="CHEBI:30616"/>
        <dbReference type="ChEBI" id="CHEBI:33019"/>
        <dbReference type="ChEBI" id="CHEBI:57844"/>
        <dbReference type="ChEBI" id="CHEBI:78442"/>
        <dbReference type="ChEBI" id="CHEBI:78530"/>
        <dbReference type="ChEBI" id="CHEBI:456215"/>
        <dbReference type="EC" id="6.1.1.10"/>
    </reaction>
</comment>
<dbReference type="eggNOG" id="COG0143">
    <property type="taxonomic scope" value="Bacteria"/>
</dbReference>
<dbReference type="HAMAP" id="MF_01228">
    <property type="entry name" value="Met_tRNA_synth_type2"/>
    <property type="match status" value="1"/>
</dbReference>
<dbReference type="Pfam" id="PF09334">
    <property type="entry name" value="tRNA-synt_1g"/>
    <property type="match status" value="2"/>
</dbReference>
<feature type="binding site" evidence="7">
    <location>
        <position position="125"/>
    </location>
    <ligand>
        <name>Zn(2+)</name>
        <dbReference type="ChEBI" id="CHEBI:29105"/>
    </ligand>
</feature>
<evidence type="ECO:0000256" key="6">
    <source>
        <dbReference type="ARBA" id="ARBA00023146"/>
    </source>
</evidence>
<keyword evidence="7" id="KW-0862">Zinc</keyword>
<keyword evidence="4 7" id="KW-0067">ATP-binding</keyword>
<evidence type="ECO:0000256" key="1">
    <source>
        <dbReference type="ARBA" id="ARBA00003314"/>
    </source>
</evidence>
<dbReference type="RefSeq" id="WP_011125122.1">
    <property type="nucleotide sequence ID" value="NC_005042.1"/>
</dbReference>
<dbReference type="GO" id="GO:0006431">
    <property type="term" value="P:methionyl-tRNA aminoacylation"/>
    <property type="evidence" value="ECO:0007669"/>
    <property type="project" value="UniProtKB-UniRule"/>
</dbReference>
<keyword evidence="7" id="KW-0963">Cytoplasm</keyword>
<keyword evidence="7" id="KW-0479">Metal-binding</keyword>
<proteinExistence type="inferred from homology"/>
<dbReference type="CDD" id="cd00814">
    <property type="entry name" value="MetRS_core"/>
    <property type="match status" value="1"/>
</dbReference>
<keyword evidence="2 7" id="KW-0436">Ligase</keyword>
<dbReference type="STRING" id="167539.Pro_0970"/>
<dbReference type="PANTHER" id="PTHR43326:SF1">
    <property type="entry name" value="METHIONINE--TRNA LIGASE, MITOCHONDRIAL"/>
    <property type="match status" value="1"/>
</dbReference>
<keyword evidence="11" id="KW-1185">Reference proteome</keyword>
<dbReference type="KEGG" id="pma:Pro_0970"/>
<protein>
    <recommendedName>
        <fullName evidence="7">Methionine--tRNA ligase</fullName>
        <ecNumber evidence="7">6.1.1.10</ecNumber>
    </recommendedName>
    <alternativeName>
        <fullName evidence="7">Methionyl-tRNA synthetase</fullName>
        <shortName evidence="7">MetRS</shortName>
    </alternativeName>
</protein>
<comment type="subcellular location">
    <subcellularLocation>
        <location evidence="7">Cytoplasm</location>
    </subcellularLocation>
</comment>
<dbReference type="Proteomes" id="UP000001420">
    <property type="component" value="Chromosome"/>
</dbReference>
<evidence type="ECO:0000256" key="4">
    <source>
        <dbReference type="ARBA" id="ARBA00022840"/>
    </source>
</evidence>
<dbReference type="CDD" id="cd07957">
    <property type="entry name" value="Anticodon_Ia_Met"/>
    <property type="match status" value="1"/>
</dbReference>
<comment type="caution">
    <text evidence="7">Lacks conserved residue(s) required for the propagation of feature annotation.</text>
</comment>
<feature type="binding site" evidence="7">
    <location>
        <position position="128"/>
    </location>
    <ligand>
        <name>Zn(2+)</name>
        <dbReference type="ChEBI" id="CHEBI:29105"/>
    </ligand>
</feature>
<organism evidence="10 11">
    <name type="scientific">Prochlorococcus marinus (strain SARG / CCMP1375 / SS120)</name>
    <dbReference type="NCBI Taxonomy" id="167539"/>
    <lineage>
        <taxon>Bacteria</taxon>
        <taxon>Bacillati</taxon>
        <taxon>Cyanobacteriota</taxon>
        <taxon>Cyanophyceae</taxon>
        <taxon>Synechococcales</taxon>
        <taxon>Prochlorococcaceae</taxon>
        <taxon>Prochlorococcus</taxon>
    </lineage>
</organism>
<dbReference type="InterPro" id="IPR041872">
    <property type="entry name" value="Anticodon_Met"/>
</dbReference>
<accession>Q7VBX2</accession>
<dbReference type="EC" id="6.1.1.10" evidence="7"/>
<dbReference type="InterPro" id="IPR009080">
    <property type="entry name" value="tRNAsynth_Ia_anticodon-bd"/>
</dbReference>
<keyword evidence="5 7" id="KW-0648">Protein biosynthesis</keyword>
<dbReference type="NCBIfam" id="TIGR00398">
    <property type="entry name" value="metG"/>
    <property type="match status" value="1"/>
</dbReference>
<evidence type="ECO:0000256" key="3">
    <source>
        <dbReference type="ARBA" id="ARBA00022741"/>
    </source>
</evidence>
<feature type="short sequence motif" description="'HIGH' region" evidence="7">
    <location>
        <begin position="10"/>
        <end position="20"/>
    </location>
</feature>
<dbReference type="PRINTS" id="PR01041">
    <property type="entry name" value="TRNASYNTHMET"/>
</dbReference>
<sequence>MTITITTPLYYVNDKPHLGSTYTTIACDAFARYKKLNGNNVVFITGVDEHGQKIERTAKANNISPSDHCSKIASQYEMLWKKWSISNDKFIRTTSSQHKTLVEKFFHRVDQNGDIRLGRQQGWYCVGCEEYKDDPPGAKDPICSTHKMPLEWRDEENLFFCLSKYQTKIENLISQPNFVQPISRRNEIINFVSKGLKDFSISRVNISWGIPVPGFKGHTFYVWFDALLGYLSGLQTKGEVELDELNNYGWPADVHVIGKDILRFHAVYWPAMLMSAGLDLPHRVFGHGFLTREGNKMGKSLGNVLDPELLLDKYGEDPVRWYLLSDIKFGQDGDFQEKRFIDLTNNDLANTIGNLLNRTSSMSRKWFSNCVPNIHKENENNELKLLASKTISDVINYYEQLSFKEACKAILDLASSSNLYLNDNEPWKLIKQNSERELVSYHLYNVLESCRIVATLIAPVLPNLSRKILNQLGFFDSLQSWEHQLVWGVLEKGQELPEPSPIIPRLE</sequence>
<comment type="cofactor">
    <cofactor evidence="7">
        <name>Zn(2+)</name>
        <dbReference type="ChEBI" id="CHEBI:29105"/>
    </cofactor>
    <text evidence="7">Binds 1 zinc ion per subunit.</text>
</comment>
<dbReference type="EnsemblBacteria" id="AAQ00015">
    <property type="protein sequence ID" value="AAQ00015"/>
    <property type="gene ID" value="Pro_0970"/>
</dbReference>
<dbReference type="PATRIC" id="fig|167539.5.peg.1018"/>
<dbReference type="EMBL" id="AE017126">
    <property type="protein sequence ID" value="AAQ00015.1"/>
    <property type="molecule type" value="Genomic_DNA"/>
</dbReference>
<reference evidence="10 11" key="1">
    <citation type="journal article" date="2003" name="Proc. Natl. Acad. Sci. U.S.A.">
        <title>Genome sequence of the cyanobacterium Prochlorococcus marinus SS120, a nearly minimal oxyphototrophic genome.</title>
        <authorList>
            <person name="Dufresne A."/>
            <person name="Salanoubat M."/>
            <person name="Partensky F."/>
            <person name="Artiguenave F."/>
            <person name="Axmann I.M."/>
            <person name="Barbe V."/>
            <person name="Duprat S."/>
            <person name="Galperin M.Y."/>
            <person name="Koonin E.V."/>
            <person name="Le Gall F."/>
            <person name="Makarova K.S."/>
            <person name="Ostrowski M."/>
            <person name="Oztas S."/>
            <person name="Robert C."/>
            <person name="Rogozin I.B."/>
            <person name="Scanlan D.J."/>
            <person name="Tandeau de Marsac N."/>
            <person name="Weissenbach J."/>
            <person name="Wincker P."/>
            <person name="Wolf Y.I."/>
            <person name="Hess W.R."/>
        </authorList>
    </citation>
    <scope>NUCLEOTIDE SEQUENCE [LARGE SCALE GENOMIC DNA]</scope>
    <source>
        <strain evidence="11">SARG / CCMP1375 / SS120</strain>
    </source>
</reference>
<evidence type="ECO:0000256" key="7">
    <source>
        <dbReference type="HAMAP-Rule" id="MF_01228"/>
    </source>
</evidence>
<name>Q7VBX2_PROMA</name>
<dbReference type="InterPro" id="IPR014729">
    <property type="entry name" value="Rossmann-like_a/b/a_fold"/>
</dbReference>
<dbReference type="Gene3D" id="1.10.730.10">
    <property type="entry name" value="Isoleucyl-tRNA Synthetase, Domain 1"/>
    <property type="match status" value="1"/>
</dbReference>
<feature type="domain" description="Methionyl-tRNA synthetase anticodon-binding" evidence="9">
    <location>
        <begin position="382"/>
        <end position="499"/>
    </location>
</feature>
<dbReference type="GO" id="GO:0005524">
    <property type="term" value="F:ATP binding"/>
    <property type="evidence" value="ECO:0007669"/>
    <property type="project" value="UniProtKB-UniRule"/>
</dbReference>
<dbReference type="InterPro" id="IPR023457">
    <property type="entry name" value="Met-tRNA_synth_2"/>
</dbReference>
<dbReference type="InterPro" id="IPR014758">
    <property type="entry name" value="Met-tRNA_synth"/>
</dbReference>
<keyword evidence="6 7" id="KW-0030">Aminoacyl-tRNA synthetase</keyword>
<keyword evidence="3 7" id="KW-0547">Nucleotide-binding</keyword>
<dbReference type="OrthoDB" id="9810191at2"/>
<dbReference type="SUPFAM" id="SSF52374">
    <property type="entry name" value="Nucleotidylyl transferase"/>
    <property type="match status" value="1"/>
</dbReference>
<evidence type="ECO:0000256" key="2">
    <source>
        <dbReference type="ARBA" id="ARBA00022598"/>
    </source>
</evidence>
<comment type="similarity">
    <text evidence="7">Belongs to the class-I aminoacyl-tRNA synthetase family. MetG type 2A subfamily.</text>
</comment>
<feature type="binding site" evidence="7">
    <location>
        <position position="146"/>
    </location>
    <ligand>
        <name>Zn(2+)</name>
        <dbReference type="ChEBI" id="CHEBI:29105"/>
    </ligand>
</feature>
<evidence type="ECO:0000256" key="5">
    <source>
        <dbReference type="ARBA" id="ARBA00022917"/>
    </source>
</evidence>
<feature type="domain" description="Methionyl/Leucyl tRNA synthetase" evidence="8">
    <location>
        <begin position="138"/>
        <end position="359"/>
    </location>
</feature>
<dbReference type="AlphaFoldDB" id="Q7VBX2"/>
<comment type="function">
    <text evidence="1 7">Is required not only for elongation of protein synthesis but also for the initiation of all mRNA translation through initiator tRNA(fMet) aminoacylation.</text>
</comment>
<dbReference type="SUPFAM" id="SSF47323">
    <property type="entry name" value="Anticodon-binding domain of a subclass of class I aminoacyl-tRNA synthetases"/>
    <property type="match status" value="1"/>
</dbReference>
<dbReference type="GO" id="GO:0046872">
    <property type="term" value="F:metal ion binding"/>
    <property type="evidence" value="ECO:0007669"/>
    <property type="project" value="UniProtKB-KW"/>
</dbReference>
<dbReference type="InterPro" id="IPR015413">
    <property type="entry name" value="Methionyl/Leucyl_tRNA_Synth"/>
</dbReference>
<dbReference type="HOGENOM" id="CLU_009710_9_4_3"/>
<evidence type="ECO:0000259" key="8">
    <source>
        <dbReference type="Pfam" id="PF09334"/>
    </source>
</evidence>
<dbReference type="PANTHER" id="PTHR43326">
    <property type="entry name" value="METHIONYL-TRNA SYNTHETASE"/>
    <property type="match status" value="1"/>
</dbReference>
<feature type="binding site" evidence="7">
    <location>
        <position position="143"/>
    </location>
    <ligand>
        <name>Zn(2+)</name>
        <dbReference type="ChEBI" id="CHEBI:29105"/>
    </ligand>
</feature>
<evidence type="ECO:0000313" key="10">
    <source>
        <dbReference type="EMBL" id="AAQ00015.1"/>
    </source>
</evidence>
<evidence type="ECO:0000259" key="9">
    <source>
        <dbReference type="Pfam" id="PF19303"/>
    </source>
</evidence>
<dbReference type="GO" id="GO:0005737">
    <property type="term" value="C:cytoplasm"/>
    <property type="evidence" value="ECO:0007669"/>
    <property type="project" value="UniProtKB-SubCell"/>
</dbReference>
<dbReference type="GO" id="GO:0004825">
    <property type="term" value="F:methionine-tRNA ligase activity"/>
    <property type="evidence" value="ECO:0007669"/>
    <property type="project" value="UniProtKB-UniRule"/>
</dbReference>
<feature type="short sequence motif" description="'KMSKS' region" evidence="7">
    <location>
        <begin position="296"/>
        <end position="300"/>
    </location>
</feature>
<dbReference type="Pfam" id="PF19303">
    <property type="entry name" value="Anticodon_3"/>
    <property type="match status" value="1"/>
</dbReference>
<feature type="domain" description="Methionyl/Leucyl tRNA synthetase" evidence="8">
    <location>
        <begin position="4"/>
        <end position="133"/>
    </location>
</feature>
<dbReference type="InterPro" id="IPR033911">
    <property type="entry name" value="MetRS_core"/>
</dbReference>
<comment type="subunit">
    <text evidence="7">Monomer.</text>
</comment>